<evidence type="ECO:0000256" key="1">
    <source>
        <dbReference type="ARBA" id="ARBA00022679"/>
    </source>
</evidence>
<dbReference type="InterPro" id="IPR050832">
    <property type="entry name" value="Bact_Acetyltransf"/>
</dbReference>
<evidence type="ECO:0000313" key="5">
    <source>
        <dbReference type="Proteomes" id="UP000317171"/>
    </source>
</evidence>
<dbReference type="EMBL" id="CP036269">
    <property type="protein sequence ID" value="QDT44778.1"/>
    <property type="molecule type" value="Genomic_DNA"/>
</dbReference>
<protein>
    <submittedName>
        <fullName evidence="4">Putative acetyltransferase</fullName>
    </submittedName>
</protein>
<reference evidence="4 5" key="1">
    <citation type="submission" date="2019-02" db="EMBL/GenBank/DDBJ databases">
        <title>Deep-cultivation of Planctomycetes and their phenomic and genomic characterization uncovers novel biology.</title>
        <authorList>
            <person name="Wiegand S."/>
            <person name="Jogler M."/>
            <person name="Boedeker C."/>
            <person name="Pinto D."/>
            <person name="Vollmers J."/>
            <person name="Rivas-Marin E."/>
            <person name="Kohn T."/>
            <person name="Peeters S.H."/>
            <person name="Heuer A."/>
            <person name="Rast P."/>
            <person name="Oberbeckmann S."/>
            <person name="Bunk B."/>
            <person name="Jeske O."/>
            <person name="Meyerdierks A."/>
            <person name="Storesund J.E."/>
            <person name="Kallscheuer N."/>
            <person name="Luecker S."/>
            <person name="Lage O.M."/>
            <person name="Pohl T."/>
            <person name="Merkel B.J."/>
            <person name="Hornburger P."/>
            <person name="Mueller R.-W."/>
            <person name="Bruemmer F."/>
            <person name="Labrenz M."/>
            <person name="Spormann A.M."/>
            <person name="Op den Camp H."/>
            <person name="Overmann J."/>
            <person name="Amann R."/>
            <person name="Jetten M.S.M."/>
            <person name="Mascher T."/>
            <person name="Medema M.H."/>
            <person name="Devos D.P."/>
            <person name="Kaster A.-K."/>
            <person name="Ovreas L."/>
            <person name="Rohde M."/>
            <person name="Galperin M.Y."/>
            <person name="Jogler C."/>
        </authorList>
    </citation>
    <scope>NUCLEOTIDE SEQUENCE [LARGE SCALE GENOMIC DNA]</scope>
    <source>
        <strain evidence="4 5">Pan241w</strain>
    </source>
</reference>
<keyword evidence="1 4" id="KW-0808">Transferase</keyword>
<evidence type="ECO:0000259" key="3">
    <source>
        <dbReference type="PROSITE" id="PS51186"/>
    </source>
</evidence>
<name>A0A517RLM8_9PLAN</name>
<evidence type="ECO:0000256" key="2">
    <source>
        <dbReference type="ARBA" id="ARBA00023315"/>
    </source>
</evidence>
<dbReference type="AlphaFoldDB" id="A0A517RLM8"/>
<dbReference type="SUPFAM" id="SSF55729">
    <property type="entry name" value="Acyl-CoA N-acyltransferases (Nat)"/>
    <property type="match status" value="1"/>
</dbReference>
<organism evidence="4 5">
    <name type="scientific">Gimesia alba</name>
    <dbReference type="NCBI Taxonomy" id="2527973"/>
    <lineage>
        <taxon>Bacteria</taxon>
        <taxon>Pseudomonadati</taxon>
        <taxon>Planctomycetota</taxon>
        <taxon>Planctomycetia</taxon>
        <taxon>Planctomycetales</taxon>
        <taxon>Planctomycetaceae</taxon>
        <taxon>Gimesia</taxon>
    </lineage>
</organism>
<dbReference type="PROSITE" id="PS51186">
    <property type="entry name" value="GNAT"/>
    <property type="match status" value="1"/>
</dbReference>
<dbReference type="GO" id="GO:0016747">
    <property type="term" value="F:acyltransferase activity, transferring groups other than amino-acyl groups"/>
    <property type="evidence" value="ECO:0007669"/>
    <property type="project" value="InterPro"/>
</dbReference>
<dbReference type="OrthoDB" id="281808at2"/>
<dbReference type="RefSeq" id="WP_145220498.1">
    <property type="nucleotide sequence ID" value="NZ_CP036269.1"/>
</dbReference>
<dbReference type="InterPro" id="IPR000182">
    <property type="entry name" value="GNAT_dom"/>
</dbReference>
<dbReference type="PANTHER" id="PTHR43877">
    <property type="entry name" value="AMINOALKYLPHOSPHONATE N-ACETYLTRANSFERASE-RELATED-RELATED"/>
    <property type="match status" value="1"/>
</dbReference>
<feature type="domain" description="N-acetyltransferase" evidence="3">
    <location>
        <begin position="7"/>
        <end position="156"/>
    </location>
</feature>
<dbReference type="Gene3D" id="3.40.630.30">
    <property type="match status" value="1"/>
</dbReference>
<evidence type="ECO:0000313" key="4">
    <source>
        <dbReference type="EMBL" id="QDT44778.1"/>
    </source>
</evidence>
<gene>
    <name evidence="4" type="ORF">Pan241w_48940</name>
</gene>
<accession>A0A517RLM8</accession>
<dbReference type="InterPro" id="IPR016181">
    <property type="entry name" value="Acyl_CoA_acyltransferase"/>
</dbReference>
<dbReference type="Pfam" id="PF00583">
    <property type="entry name" value="Acetyltransf_1"/>
    <property type="match status" value="1"/>
</dbReference>
<sequence>MKTSSEILIREATSAEADEVAAVFEAAFAPIRLIYRPTAETLVRQADQHREETRLVAVIDEQVVATVEFDLHETYLHVLGLAVHPDFQRRGIAGCLLDWISNHAINLGRHTVVLETIKETGNVPLFEKLGFQVVDEAIASWCVSEIHEQLYFVTMERTFV</sequence>
<keyword evidence="5" id="KW-1185">Reference proteome</keyword>
<dbReference type="KEGG" id="gaz:Pan241w_48940"/>
<dbReference type="CDD" id="cd04301">
    <property type="entry name" value="NAT_SF"/>
    <property type="match status" value="1"/>
</dbReference>
<proteinExistence type="predicted"/>
<dbReference type="Proteomes" id="UP000317171">
    <property type="component" value="Chromosome"/>
</dbReference>
<keyword evidence="2" id="KW-0012">Acyltransferase</keyword>